<organism evidence="1 2">
    <name type="scientific">Dallia pectoralis</name>
    <name type="common">Alaska blackfish</name>
    <dbReference type="NCBI Taxonomy" id="75939"/>
    <lineage>
        <taxon>Eukaryota</taxon>
        <taxon>Metazoa</taxon>
        <taxon>Chordata</taxon>
        <taxon>Craniata</taxon>
        <taxon>Vertebrata</taxon>
        <taxon>Euteleostomi</taxon>
        <taxon>Actinopterygii</taxon>
        <taxon>Neopterygii</taxon>
        <taxon>Teleostei</taxon>
        <taxon>Protacanthopterygii</taxon>
        <taxon>Esociformes</taxon>
        <taxon>Umbridae</taxon>
        <taxon>Dallia</taxon>
    </lineage>
</organism>
<dbReference type="Proteomes" id="UP001157502">
    <property type="component" value="Chromosome 12"/>
</dbReference>
<proteinExistence type="predicted"/>
<accession>A0ACC2GKX3</accession>
<evidence type="ECO:0000313" key="2">
    <source>
        <dbReference type="Proteomes" id="UP001157502"/>
    </source>
</evidence>
<gene>
    <name evidence="1" type="ORF">DPEC_G00155270</name>
</gene>
<name>A0ACC2GKX3_DALPE</name>
<comment type="caution">
    <text evidence="1">The sequence shown here is derived from an EMBL/GenBank/DDBJ whole genome shotgun (WGS) entry which is preliminary data.</text>
</comment>
<reference evidence="1" key="1">
    <citation type="submission" date="2021-05" db="EMBL/GenBank/DDBJ databases">
        <authorList>
            <person name="Pan Q."/>
            <person name="Jouanno E."/>
            <person name="Zahm M."/>
            <person name="Klopp C."/>
            <person name="Cabau C."/>
            <person name="Louis A."/>
            <person name="Berthelot C."/>
            <person name="Parey E."/>
            <person name="Roest Crollius H."/>
            <person name="Montfort J."/>
            <person name="Robinson-Rechavi M."/>
            <person name="Bouchez O."/>
            <person name="Lampietro C."/>
            <person name="Lopez Roques C."/>
            <person name="Donnadieu C."/>
            <person name="Postlethwait J."/>
            <person name="Bobe J."/>
            <person name="Dillon D."/>
            <person name="Chandos A."/>
            <person name="von Hippel F."/>
            <person name="Guiguen Y."/>
        </authorList>
    </citation>
    <scope>NUCLEOTIDE SEQUENCE</scope>
    <source>
        <strain evidence="1">YG-Jan2019</strain>
    </source>
</reference>
<dbReference type="EMBL" id="CM055739">
    <property type="protein sequence ID" value="KAJ8004100.1"/>
    <property type="molecule type" value="Genomic_DNA"/>
</dbReference>
<evidence type="ECO:0000313" key="1">
    <source>
        <dbReference type="EMBL" id="KAJ8004100.1"/>
    </source>
</evidence>
<protein>
    <submittedName>
        <fullName evidence="1">Uncharacterized protein</fullName>
    </submittedName>
</protein>
<sequence>MRTTSQESMPQSTSRHRTVEHFNLAASGAVSLSIIPASLRQRRRGGYRFTRFPSRHSTYSWVVQRRAGDSQDGTRKRLLEQKEVRHGKRYTLDNISPPPAGGLRAATQQEGVKHGSLDYGSDSSKPKPWDSFTSLGPSPDLINTSSVLLDEKRCGSLRHRQGCRTFQNLAPNSICALIFDTRPFLAIAMDS</sequence>
<keyword evidence="2" id="KW-1185">Reference proteome</keyword>